<gene>
    <name evidence="2" type="ORF">JD78_01155</name>
</gene>
<evidence type="ECO:0000313" key="3">
    <source>
        <dbReference type="Proteomes" id="UP000321490"/>
    </source>
</evidence>
<dbReference type="AlphaFoldDB" id="A0A562IPI1"/>
<accession>A0A562IPI1</accession>
<evidence type="ECO:0000313" key="2">
    <source>
        <dbReference type="EMBL" id="TWH72635.1"/>
    </source>
</evidence>
<dbReference type="SMART" id="SM00028">
    <property type="entry name" value="TPR"/>
    <property type="match status" value="3"/>
</dbReference>
<dbReference type="Proteomes" id="UP000321490">
    <property type="component" value="Unassembled WGS sequence"/>
</dbReference>
<feature type="repeat" description="TPR" evidence="1">
    <location>
        <begin position="44"/>
        <end position="77"/>
    </location>
</feature>
<dbReference type="InterPro" id="IPR011990">
    <property type="entry name" value="TPR-like_helical_dom_sf"/>
</dbReference>
<dbReference type="EMBL" id="VLKF01000001">
    <property type="protein sequence ID" value="TWH72635.1"/>
    <property type="molecule type" value="Genomic_DNA"/>
</dbReference>
<dbReference type="PROSITE" id="PS50005">
    <property type="entry name" value="TPR"/>
    <property type="match status" value="1"/>
</dbReference>
<reference evidence="2 3" key="1">
    <citation type="submission" date="2019-07" db="EMBL/GenBank/DDBJ databases">
        <title>R&amp;d 2014.</title>
        <authorList>
            <person name="Klenk H.-P."/>
        </authorList>
    </citation>
    <scope>NUCLEOTIDE SEQUENCE [LARGE SCALE GENOMIC DNA]</scope>
    <source>
        <strain evidence="2 3">DSM 45764</strain>
    </source>
</reference>
<sequence>MQSGQPDGGVYEWYQRGLQLLSAGHPDAAATLLERAAGAEPGSRSVLEALARAQYDAGRYRAAIDSFARIIDANPTDDYAQFGLGLAASRAGDLELAAEHLALAVAMRPDLTHYAQALRGVRARRDLAQELP</sequence>
<proteinExistence type="predicted"/>
<comment type="caution">
    <text evidence="2">The sequence shown here is derived from an EMBL/GenBank/DDBJ whole genome shotgun (WGS) entry which is preliminary data.</text>
</comment>
<dbReference type="InterPro" id="IPR019734">
    <property type="entry name" value="TPR_rpt"/>
</dbReference>
<dbReference type="SUPFAM" id="SSF48452">
    <property type="entry name" value="TPR-like"/>
    <property type="match status" value="1"/>
</dbReference>
<dbReference type="RefSeq" id="WP_228395305.1">
    <property type="nucleotide sequence ID" value="NZ_JABGDC010000148.1"/>
</dbReference>
<organism evidence="2 3">
    <name type="scientific">Modestobacter roseus</name>
    <dbReference type="NCBI Taxonomy" id="1181884"/>
    <lineage>
        <taxon>Bacteria</taxon>
        <taxon>Bacillati</taxon>
        <taxon>Actinomycetota</taxon>
        <taxon>Actinomycetes</taxon>
        <taxon>Geodermatophilales</taxon>
        <taxon>Geodermatophilaceae</taxon>
        <taxon>Modestobacter</taxon>
    </lineage>
</organism>
<name>A0A562IPI1_9ACTN</name>
<dbReference type="Pfam" id="PF13432">
    <property type="entry name" value="TPR_16"/>
    <property type="match status" value="1"/>
</dbReference>
<keyword evidence="3" id="KW-1185">Reference proteome</keyword>
<keyword evidence="1" id="KW-0802">TPR repeat</keyword>
<dbReference type="Gene3D" id="1.25.40.10">
    <property type="entry name" value="Tetratricopeptide repeat domain"/>
    <property type="match status" value="1"/>
</dbReference>
<protein>
    <submittedName>
        <fullName evidence="2">Tetratricopeptide repeat protein</fullName>
    </submittedName>
</protein>
<evidence type="ECO:0000256" key="1">
    <source>
        <dbReference type="PROSITE-ProRule" id="PRU00339"/>
    </source>
</evidence>